<dbReference type="CDD" id="cd16627">
    <property type="entry name" value="RING-HC_RBR_parkin"/>
    <property type="match status" value="1"/>
</dbReference>
<feature type="domain" description="Ubiquitin-like" evidence="9">
    <location>
        <begin position="1"/>
        <end position="76"/>
    </location>
</feature>
<dbReference type="CDD" id="cd21382">
    <property type="entry name" value="RING0_parkin"/>
    <property type="match status" value="1"/>
</dbReference>
<reference evidence="11" key="2">
    <citation type="submission" date="2025-09" db="UniProtKB">
        <authorList>
            <consortium name="Ensembl"/>
        </authorList>
    </citation>
    <scope>IDENTIFICATION</scope>
</reference>
<keyword evidence="5" id="KW-0677">Repeat</keyword>
<dbReference type="GO" id="GO:0005829">
    <property type="term" value="C:cytosol"/>
    <property type="evidence" value="ECO:0007669"/>
    <property type="project" value="InterPro"/>
</dbReference>
<evidence type="ECO:0000256" key="1">
    <source>
        <dbReference type="ARBA" id="ARBA00004906"/>
    </source>
</evidence>
<gene>
    <name evidence="11" type="primary">PRKN</name>
    <name evidence="11" type="synonym">prkn</name>
</gene>
<evidence type="ECO:0000256" key="3">
    <source>
        <dbReference type="ARBA" id="ARBA00022679"/>
    </source>
</evidence>
<keyword evidence="6" id="KW-0863">Zinc-finger</keyword>
<dbReference type="Pfam" id="PF17976">
    <property type="entry name" value="zf-RING_12"/>
    <property type="match status" value="1"/>
</dbReference>
<dbReference type="FunFam" id="3.10.20.90:FF:000142">
    <property type="entry name" value="E3 ubiquitin-protein ligase parkin"/>
    <property type="match status" value="1"/>
</dbReference>
<keyword evidence="4" id="KW-0479">Metal-binding</keyword>
<name>A0A673YMA1_SALTR</name>
<organism evidence="11 12">
    <name type="scientific">Salmo trutta</name>
    <name type="common">Brown trout</name>
    <dbReference type="NCBI Taxonomy" id="8032"/>
    <lineage>
        <taxon>Eukaryota</taxon>
        <taxon>Metazoa</taxon>
        <taxon>Chordata</taxon>
        <taxon>Craniata</taxon>
        <taxon>Vertebrata</taxon>
        <taxon>Euteleostomi</taxon>
        <taxon>Actinopterygii</taxon>
        <taxon>Neopterygii</taxon>
        <taxon>Teleostei</taxon>
        <taxon>Protacanthopterygii</taxon>
        <taxon>Salmoniformes</taxon>
        <taxon>Salmonidae</taxon>
        <taxon>Salmoninae</taxon>
        <taxon>Salmo</taxon>
    </lineage>
</organism>
<dbReference type="PANTHER" id="PTHR10677">
    <property type="entry name" value="UBIQUILIN"/>
    <property type="match status" value="1"/>
</dbReference>
<evidence type="ECO:0000313" key="11">
    <source>
        <dbReference type="Ensembl" id="ENSSTUP00000035577.1"/>
    </source>
</evidence>
<dbReference type="GO" id="GO:0008270">
    <property type="term" value="F:zinc ion binding"/>
    <property type="evidence" value="ECO:0007669"/>
    <property type="project" value="UniProtKB-KW"/>
</dbReference>
<dbReference type="PROSITE" id="PS50053">
    <property type="entry name" value="UBIQUITIN_2"/>
    <property type="match status" value="1"/>
</dbReference>
<dbReference type="GO" id="GO:0005739">
    <property type="term" value="C:mitochondrion"/>
    <property type="evidence" value="ECO:0007669"/>
    <property type="project" value="InterPro"/>
</dbReference>
<dbReference type="UniPathway" id="UPA00143"/>
<dbReference type="PANTHER" id="PTHR10677:SF40">
    <property type="entry name" value="UBIQUITIN-LIKE DOMAIN-CONTAINING PROTEIN"/>
    <property type="match status" value="1"/>
</dbReference>
<dbReference type="GO" id="GO:0009893">
    <property type="term" value="P:positive regulation of metabolic process"/>
    <property type="evidence" value="ECO:0007669"/>
    <property type="project" value="UniProtKB-ARBA"/>
</dbReference>
<evidence type="ECO:0000256" key="6">
    <source>
        <dbReference type="ARBA" id="ARBA00022771"/>
    </source>
</evidence>
<dbReference type="InterPro" id="IPR015496">
    <property type="entry name" value="Ubiquilin"/>
</dbReference>
<keyword evidence="7" id="KW-0833">Ubl conjugation pathway</keyword>
<dbReference type="Gene3D" id="3.10.20.90">
    <property type="entry name" value="Phosphatidylinositol 3-kinase Catalytic Subunit, Chain A, domain 1"/>
    <property type="match status" value="1"/>
</dbReference>
<dbReference type="Ensembl" id="ENSSTUT00000037191.1">
    <property type="protein sequence ID" value="ENSSTUP00000035577.1"/>
    <property type="gene ID" value="ENSSTUG00000015138.1"/>
</dbReference>
<dbReference type="GO" id="GO:0031593">
    <property type="term" value="F:polyubiquitin modification-dependent protein binding"/>
    <property type="evidence" value="ECO:0007669"/>
    <property type="project" value="TreeGrafter"/>
</dbReference>
<feature type="domain" description="RING-type" evidence="10">
    <location>
        <begin position="227"/>
        <end position="365"/>
    </location>
</feature>
<evidence type="ECO:0000256" key="7">
    <source>
        <dbReference type="ARBA" id="ARBA00022786"/>
    </source>
</evidence>
<dbReference type="PROSITE" id="PS51873">
    <property type="entry name" value="TRIAD"/>
    <property type="match status" value="1"/>
</dbReference>
<dbReference type="Proteomes" id="UP000472277">
    <property type="component" value="Chromosome 5"/>
</dbReference>
<accession>A0A673YMA1</accession>
<keyword evidence="12" id="KW-1185">Reference proteome</keyword>
<evidence type="ECO:0000313" key="12">
    <source>
        <dbReference type="Proteomes" id="UP000472277"/>
    </source>
</evidence>
<sequence length="365" mass="40512">MIVYVRFNSSHGFPVELEEGASIAVLKEKVGMLQGVQPEQLRVIFAGRELLSDGTLQGYDLPEQSTVHVVLPPPGSGRCSDLALQHRLGRGVDSLTRLDLTSSRLPTTSTGLAVILETDDEQRAREEPEHTGPRPHSSFYVYCKSVCQAIQPGKLRVRCRACKQGTLTLSRGPSCWDDVLLPERIHGVCQSEGCLGGVAEFYLKCAAHPTSDDDTSVALDLIMPNVRDVPCIACTDIMSPVLVSQCPDRHVICLDCFHMYCVTRLNERQFIHHPDVGYSLPCAAGCPDSLITELHHFRALGDEQYERYQQYAAEECLLQMGGVLCPDDPMSAQQRFGMRGETCIRASTRHVKRCHHKTIYMTLSN</sequence>
<evidence type="ECO:0000259" key="10">
    <source>
        <dbReference type="PROSITE" id="PS51873"/>
    </source>
</evidence>
<evidence type="ECO:0000256" key="4">
    <source>
        <dbReference type="ARBA" id="ARBA00022723"/>
    </source>
</evidence>
<evidence type="ECO:0000256" key="8">
    <source>
        <dbReference type="ARBA" id="ARBA00022833"/>
    </source>
</evidence>
<dbReference type="PRINTS" id="PR01475">
    <property type="entry name" value="PARKIN"/>
</dbReference>
<dbReference type="SUPFAM" id="SSF54236">
    <property type="entry name" value="Ubiquitin-like"/>
    <property type="match status" value="1"/>
</dbReference>
<dbReference type="SMART" id="SM00213">
    <property type="entry name" value="UBQ"/>
    <property type="match status" value="1"/>
</dbReference>
<dbReference type="Pfam" id="PF17978">
    <property type="entry name" value="zf-RING_14"/>
    <property type="match status" value="1"/>
</dbReference>
<dbReference type="GO" id="GO:0006511">
    <property type="term" value="P:ubiquitin-dependent protein catabolic process"/>
    <property type="evidence" value="ECO:0007669"/>
    <property type="project" value="TreeGrafter"/>
</dbReference>
<dbReference type="PIRSF" id="PIRSF037880">
    <property type="entry name" value="Parkin"/>
    <property type="match status" value="1"/>
</dbReference>
<dbReference type="AlphaFoldDB" id="A0A673YMA1"/>
<reference evidence="11" key="1">
    <citation type="submission" date="2025-08" db="UniProtKB">
        <authorList>
            <consortium name="Ensembl"/>
        </authorList>
    </citation>
    <scope>IDENTIFICATION</scope>
</reference>
<keyword evidence="8" id="KW-0862">Zinc</keyword>
<dbReference type="GO" id="GO:0004842">
    <property type="term" value="F:ubiquitin-protein transferase activity"/>
    <property type="evidence" value="ECO:0007669"/>
    <property type="project" value="InterPro"/>
</dbReference>
<protein>
    <submittedName>
        <fullName evidence="11">Parkin RBR E3 ubiquitin protein ligase</fullName>
    </submittedName>
</protein>
<dbReference type="InterPro" id="IPR044066">
    <property type="entry name" value="TRIAD_supradom"/>
</dbReference>
<keyword evidence="3" id="KW-0808">Transferase</keyword>
<comment type="pathway">
    <text evidence="1">Protein modification; protein ubiquitination.</text>
</comment>
<dbReference type="InterPro" id="IPR041170">
    <property type="entry name" value="Znf-RING_14"/>
</dbReference>
<evidence type="ECO:0000256" key="5">
    <source>
        <dbReference type="ARBA" id="ARBA00022737"/>
    </source>
</evidence>
<dbReference type="InterPro" id="IPR000626">
    <property type="entry name" value="Ubiquitin-like_dom"/>
</dbReference>
<dbReference type="InterPro" id="IPR041565">
    <property type="entry name" value="Parkin_Znf-RING"/>
</dbReference>
<dbReference type="Pfam" id="PF00240">
    <property type="entry name" value="ubiquitin"/>
    <property type="match status" value="1"/>
</dbReference>
<dbReference type="GO" id="GO:0016567">
    <property type="term" value="P:protein ubiquitination"/>
    <property type="evidence" value="ECO:0007669"/>
    <property type="project" value="UniProtKB-UniPathway"/>
</dbReference>
<dbReference type="InterPro" id="IPR029071">
    <property type="entry name" value="Ubiquitin-like_domsf"/>
</dbReference>
<dbReference type="InterPro" id="IPR047535">
    <property type="entry name" value="RING-HC_RBR_parkin"/>
</dbReference>
<evidence type="ECO:0000259" key="9">
    <source>
        <dbReference type="PROSITE" id="PS50053"/>
    </source>
</evidence>
<keyword evidence="2" id="KW-0597">Phosphoprotein</keyword>
<dbReference type="InterPro" id="IPR003977">
    <property type="entry name" value="Parkin"/>
</dbReference>
<dbReference type="GeneTree" id="ENSGT00390000011034"/>
<evidence type="ECO:0000256" key="2">
    <source>
        <dbReference type="ARBA" id="ARBA00022553"/>
    </source>
</evidence>
<proteinExistence type="predicted"/>